<dbReference type="Pfam" id="PF13641">
    <property type="entry name" value="Glyco_tranf_2_3"/>
    <property type="match status" value="1"/>
</dbReference>
<dbReference type="EMBL" id="JACCDF010000003">
    <property type="protein sequence ID" value="NYS60339.1"/>
    <property type="molecule type" value="Genomic_DNA"/>
</dbReference>
<sequence length="818" mass="90717">MTTPMPPQLGDSAINAKGHTLRGAITRVSGPVIEGWVYDEATPEQRFVIALYHLGEPVALAYSNHFHDHAPGDGLYGFHIVLDDAQRDMAGTLTLAPANAPNVALDQTHLPALSQAHESESGRVEWQPGLVLRGQLVEPSAPQKPLQVRVMYQGRQIAEATPQHWLDYHDQRVQGAFVLNLPLWLADGQRHRLYVLDDQGRELDGSPVTVQEWPNGLVDWVLTLAPQLPDHTKTLLKQQLSRYERWLPRAAGMGQYPQWHEAFYSKPAMKGAHALPALQRGKQDSALGILWLDNAPSTLPKMPGVTLVHRVVDHATQQDPDRYRAVVEELAGQCEIITQLHGDDTLDTAAAQLAWQAMKAQYEAQILYTDFDIPAEQADQPRQPALLPAWDPERQWAQDLLGGGLCLVRSSLLKDAEHPATHPEDFSHAAIEALHHAGHPESSVLHLPRIARHRATPWPTASEAQAQRLQARLERTAPNATLRVNPQYPTLYRVSRTLDTWPDITLIVPTRDALALLKRCIETIAEHTDYPGNVTLMVVNNHSRQPDTLAYFETLRTQAPQPLGRGKLHTRVLDYPHPFNYAAINNAAVEQCESELIALVNNDIEALHPEWLCAMAAHLMRDGVGAVGAKLLWPNGMVQHGGVIGGQYGGLAGHVGNHWHAEDAGYLGMNHVTQRFSMVTAACLLMRKADYHAVGGLSARDFAVNFNDVDLCLKLRRRGLSILWTPEARLIHAESATRGKDEAPEKAARAQREMAKLRERWSNALLHDPAYNPNLALDVYTPPFTGLALPPRELSHTAGETSTEHELGRIARSNQLPV</sequence>
<keyword evidence="1" id="KW-0808">Transferase</keyword>
<keyword evidence="2" id="KW-1185">Reference proteome</keyword>
<gene>
    <name evidence="1" type="ORF">HZS81_06115</name>
</gene>
<comment type="caution">
    <text evidence="1">The sequence shown here is derived from an EMBL/GenBank/DDBJ whole genome shotgun (WGS) entry which is preliminary data.</text>
</comment>
<name>A0A7Z0RUC4_9GAMM</name>
<dbReference type="SUPFAM" id="SSF53448">
    <property type="entry name" value="Nucleotide-diphospho-sugar transferases"/>
    <property type="match status" value="1"/>
</dbReference>
<dbReference type="GO" id="GO:0016740">
    <property type="term" value="F:transferase activity"/>
    <property type="evidence" value="ECO:0007669"/>
    <property type="project" value="UniProtKB-KW"/>
</dbReference>
<organism evidence="1 2">
    <name type="scientific">Vreelandella salicampi</name>
    <dbReference type="NCBI Taxonomy" id="1449798"/>
    <lineage>
        <taxon>Bacteria</taxon>
        <taxon>Pseudomonadati</taxon>
        <taxon>Pseudomonadota</taxon>
        <taxon>Gammaproteobacteria</taxon>
        <taxon>Oceanospirillales</taxon>
        <taxon>Halomonadaceae</taxon>
        <taxon>Vreelandella</taxon>
    </lineage>
</organism>
<dbReference type="RefSeq" id="WP_179929667.1">
    <property type="nucleotide sequence ID" value="NZ_JACCDF010000003.1"/>
</dbReference>
<dbReference type="Gene3D" id="3.90.550.10">
    <property type="entry name" value="Spore Coat Polysaccharide Biosynthesis Protein SpsA, Chain A"/>
    <property type="match status" value="1"/>
</dbReference>
<dbReference type="PANTHER" id="PTHR43179:SF7">
    <property type="entry name" value="RHAMNOSYLTRANSFERASE WBBL"/>
    <property type="match status" value="1"/>
</dbReference>
<reference evidence="1 2" key="1">
    <citation type="journal article" date="2015" name="Int. J. Syst. Evol. Microbiol.">
        <title>Halomonas salicampi sp. nov., a halotolerant and alkalitolerant bacterium isolated from a saltern soil.</title>
        <authorList>
            <person name="Lee J.C."/>
            <person name="Kim Y.S."/>
            <person name="Yun B.S."/>
            <person name="Whang K.S."/>
        </authorList>
    </citation>
    <scope>NUCLEOTIDE SEQUENCE [LARGE SCALE GENOMIC DNA]</scope>
    <source>
        <strain evidence="1 2">BH103</strain>
    </source>
</reference>
<dbReference type="PANTHER" id="PTHR43179">
    <property type="entry name" value="RHAMNOSYLTRANSFERASE WBBL"/>
    <property type="match status" value="1"/>
</dbReference>
<accession>A0A7Z0RUC4</accession>
<dbReference type="Proteomes" id="UP000586119">
    <property type="component" value="Unassembled WGS sequence"/>
</dbReference>
<protein>
    <submittedName>
        <fullName evidence="1">Glycosyltransferase</fullName>
    </submittedName>
</protein>
<dbReference type="AlphaFoldDB" id="A0A7Z0RUC4"/>
<evidence type="ECO:0000313" key="2">
    <source>
        <dbReference type="Proteomes" id="UP000586119"/>
    </source>
</evidence>
<proteinExistence type="predicted"/>
<evidence type="ECO:0000313" key="1">
    <source>
        <dbReference type="EMBL" id="NYS60339.1"/>
    </source>
</evidence>
<dbReference type="InterPro" id="IPR029044">
    <property type="entry name" value="Nucleotide-diphossugar_trans"/>
</dbReference>